<proteinExistence type="predicted"/>
<reference evidence="1" key="2">
    <citation type="journal article" date="2015" name="Data Brief">
        <title>Shoot transcriptome of the giant reed, Arundo donax.</title>
        <authorList>
            <person name="Barrero R.A."/>
            <person name="Guerrero F.D."/>
            <person name="Moolhuijzen P."/>
            <person name="Goolsby J.A."/>
            <person name="Tidwell J."/>
            <person name="Bellgard S.E."/>
            <person name="Bellgard M.I."/>
        </authorList>
    </citation>
    <scope>NUCLEOTIDE SEQUENCE</scope>
    <source>
        <tissue evidence="1">Shoot tissue taken approximately 20 cm above the soil surface</tissue>
    </source>
</reference>
<dbReference type="AlphaFoldDB" id="A0A0A8ZQ96"/>
<dbReference type="EMBL" id="GBRH01258960">
    <property type="protein sequence ID" value="JAD38935.1"/>
    <property type="molecule type" value="Transcribed_RNA"/>
</dbReference>
<name>A0A0A8ZQ96_ARUDO</name>
<sequence length="30" mass="3266">MREIHREQPDCGIDLSSQPLIVCLAALIGS</sequence>
<evidence type="ECO:0000313" key="1">
    <source>
        <dbReference type="EMBL" id="JAD38935.1"/>
    </source>
</evidence>
<organism evidence="1">
    <name type="scientific">Arundo donax</name>
    <name type="common">Giant reed</name>
    <name type="synonym">Donax arundinaceus</name>
    <dbReference type="NCBI Taxonomy" id="35708"/>
    <lineage>
        <taxon>Eukaryota</taxon>
        <taxon>Viridiplantae</taxon>
        <taxon>Streptophyta</taxon>
        <taxon>Embryophyta</taxon>
        <taxon>Tracheophyta</taxon>
        <taxon>Spermatophyta</taxon>
        <taxon>Magnoliopsida</taxon>
        <taxon>Liliopsida</taxon>
        <taxon>Poales</taxon>
        <taxon>Poaceae</taxon>
        <taxon>PACMAD clade</taxon>
        <taxon>Arundinoideae</taxon>
        <taxon>Arundineae</taxon>
        <taxon>Arundo</taxon>
    </lineage>
</organism>
<protein>
    <submittedName>
        <fullName evidence="1">Uncharacterized protein</fullName>
    </submittedName>
</protein>
<reference evidence="1" key="1">
    <citation type="submission" date="2014-09" db="EMBL/GenBank/DDBJ databases">
        <authorList>
            <person name="Magalhaes I.L.F."/>
            <person name="Oliveira U."/>
            <person name="Santos F.R."/>
            <person name="Vidigal T.H.D.A."/>
            <person name="Brescovit A.D."/>
            <person name="Santos A.J."/>
        </authorList>
    </citation>
    <scope>NUCLEOTIDE SEQUENCE</scope>
    <source>
        <tissue evidence="1">Shoot tissue taken approximately 20 cm above the soil surface</tissue>
    </source>
</reference>
<accession>A0A0A8ZQ96</accession>